<dbReference type="Proteomes" id="UP000887565">
    <property type="component" value="Unplaced"/>
</dbReference>
<dbReference type="AlphaFoldDB" id="A0A915KSE5"/>
<sequence>MSSLVNSPEKGAVDDLESPIFEEKFRISNSGIRLVDHFSTELVYLENANIVATKRVRRPNEFILVLTN</sequence>
<accession>A0A915KSE5</accession>
<organism evidence="1 2">
    <name type="scientific">Romanomermis culicivorax</name>
    <name type="common">Nematode worm</name>
    <dbReference type="NCBI Taxonomy" id="13658"/>
    <lineage>
        <taxon>Eukaryota</taxon>
        <taxon>Metazoa</taxon>
        <taxon>Ecdysozoa</taxon>
        <taxon>Nematoda</taxon>
        <taxon>Enoplea</taxon>
        <taxon>Dorylaimia</taxon>
        <taxon>Mermithida</taxon>
        <taxon>Mermithoidea</taxon>
        <taxon>Mermithidae</taxon>
        <taxon>Romanomermis</taxon>
    </lineage>
</organism>
<keyword evidence="1" id="KW-1185">Reference proteome</keyword>
<name>A0A915KSE5_ROMCU</name>
<evidence type="ECO:0000313" key="2">
    <source>
        <dbReference type="WBParaSite" id="nRc.2.0.1.t40568-RA"/>
    </source>
</evidence>
<reference evidence="2" key="1">
    <citation type="submission" date="2022-11" db="UniProtKB">
        <authorList>
            <consortium name="WormBaseParasite"/>
        </authorList>
    </citation>
    <scope>IDENTIFICATION</scope>
</reference>
<evidence type="ECO:0000313" key="1">
    <source>
        <dbReference type="Proteomes" id="UP000887565"/>
    </source>
</evidence>
<proteinExistence type="predicted"/>
<dbReference type="WBParaSite" id="nRc.2.0.1.t40568-RA">
    <property type="protein sequence ID" value="nRc.2.0.1.t40568-RA"/>
    <property type="gene ID" value="nRc.2.0.1.g40568"/>
</dbReference>
<protein>
    <submittedName>
        <fullName evidence="2">Uncharacterized protein</fullName>
    </submittedName>
</protein>